<evidence type="ECO:0000256" key="3">
    <source>
        <dbReference type="ARBA" id="ARBA00022801"/>
    </source>
</evidence>
<feature type="compositionally biased region" description="Basic and acidic residues" evidence="5">
    <location>
        <begin position="498"/>
        <end position="511"/>
    </location>
</feature>
<evidence type="ECO:0000256" key="5">
    <source>
        <dbReference type="SAM" id="MobiDB-lite"/>
    </source>
</evidence>
<organism evidence="7 8">
    <name type="scientific">Paenibacillus chungangensis</name>
    <dbReference type="NCBI Taxonomy" id="696535"/>
    <lineage>
        <taxon>Bacteria</taxon>
        <taxon>Bacillati</taxon>
        <taxon>Bacillota</taxon>
        <taxon>Bacilli</taxon>
        <taxon>Bacillales</taxon>
        <taxon>Paenibacillaceae</taxon>
        <taxon>Paenibacillus</taxon>
    </lineage>
</organism>
<evidence type="ECO:0000313" key="7">
    <source>
        <dbReference type="EMBL" id="MFD0960942.1"/>
    </source>
</evidence>
<sequence>MKRKEGASASVHLIGNAHLDPVWLWPWQEGFSEIKATFRSALDRLKEYPAFMFTCACASYYKWVEENEPAMFKEIAERVAEGRWIITGGWWIQPDCNLPSGESFARHGLYGQRYFREKFGVMAKVGYNVDSFGHHAMLPQILKLSGMDYYLFMRPEAHEKELSSDLFWWESADGSRVMTFRLADSYGNHYRDGLKGKVLKHKGLAEEKGHPYMTFYGVGNHGGGPTIANIELLEELRQEQGEGTILFSSPNHYFAEMERQSPSVPVIRDEMQRHAVGCYSAHSESKAYNRLAEHRLLSAEKFSSLAHLAHGLPYPGAALLQAWDNVMFNQFHDVMGGCSIREAFEDARQMYGESLTIGARALNAAVQKLSWSIDTMKPEVKSLSKEKDWMTWEQGDLGIPFVVFNPLSWEVEAPVVMNRVVSGLQDDQGIAMQLQTVRSSRTNGSEDKWDTLFLARIPALGYRVYWAYRDKVLRPEDGDRVMPGYERRGNGNMTMQESLEHGDGNKTENGGHRGGGGKSPSEAHVLENKWLRVELQPHTGYIARILDKDSGRELFRGKGAVPIVIDEHHADTWGHGLERFRDEIGRFADAELRVVEDGPICRTIRVTSRYNRSLLRQDFSLYAHAKELRVKVQLDWREQHKMLKLSFPVNVERPEHTAEIPYGFIQRAADGVEVPGQQWIDVSGEAPGKEGERLGMALLNDSKYSYDVQDNEMRLTAVRSPIFADHYGERDDQVEFMDQGVQEFAYALLPHGGDWREYGIARRAYQLNVPPVSVWETYHSGSLLQCGEGLSVTSPQVIVTAFKRAEDGGGWIVRGYETTGRKTIARIRIPLLKREWECSFGACEIKTFYLPEDGSTPVREVNMLELALEEKKEE</sequence>
<dbReference type="Gene3D" id="2.70.98.30">
    <property type="entry name" value="Golgi alpha-mannosidase II, domain 4"/>
    <property type="match status" value="1"/>
</dbReference>
<feature type="region of interest" description="Disordered" evidence="5">
    <location>
        <begin position="483"/>
        <end position="521"/>
    </location>
</feature>
<gene>
    <name evidence="7" type="ORF">ACFQ2I_16245</name>
</gene>
<dbReference type="InterPro" id="IPR011013">
    <property type="entry name" value="Gal_mutarotase_sf_dom"/>
</dbReference>
<dbReference type="InterPro" id="IPR011330">
    <property type="entry name" value="Glyco_hydro/deAcase_b/a-brl"/>
</dbReference>
<keyword evidence="3" id="KW-0378">Hydrolase</keyword>
<evidence type="ECO:0000256" key="2">
    <source>
        <dbReference type="ARBA" id="ARBA00022723"/>
    </source>
</evidence>
<dbReference type="InterPro" id="IPR041147">
    <property type="entry name" value="GH38_C"/>
</dbReference>
<accession>A0ABW3HTS3</accession>
<keyword evidence="4" id="KW-0326">Glycosidase</keyword>
<dbReference type="Pfam" id="PF17677">
    <property type="entry name" value="Glyco_hydro38C2"/>
    <property type="match status" value="1"/>
</dbReference>
<comment type="caution">
    <text evidence="7">The sequence shown here is derived from an EMBL/GenBank/DDBJ whole genome shotgun (WGS) entry which is preliminary data.</text>
</comment>
<protein>
    <submittedName>
        <fullName evidence="7">Alpha-mannosidase</fullName>
    </submittedName>
</protein>
<dbReference type="SUPFAM" id="SSF88688">
    <property type="entry name" value="Families 57/38 glycoside transferase middle domain"/>
    <property type="match status" value="1"/>
</dbReference>
<evidence type="ECO:0000313" key="8">
    <source>
        <dbReference type="Proteomes" id="UP001596989"/>
    </source>
</evidence>
<dbReference type="SUPFAM" id="SSF88713">
    <property type="entry name" value="Glycoside hydrolase/deacetylase"/>
    <property type="match status" value="1"/>
</dbReference>
<comment type="similarity">
    <text evidence="1">Belongs to the glycosyl hydrolase 38 family.</text>
</comment>
<dbReference type="InterPro" id="IPR013780">
    <property type="entry name" value="Glyco_hydro_b"/>
</dbReference>
<dbReference type="SUPFAM" id="SSF74650">
    <property type="entry name" value="Galactose mutarotase-like"/>
    <property type="match status" value="1"/>
</dbReference>
<keyword evidence="8" id="KW-1185">Reference proteome</keyword>
<reference evidence="8" key="1">
    <citation type="journal article" date="2019" name="Int. J. Syst. Evol. Microbiol.">
        <title>The Global Catalogue of Microorganisms (GCM) 10K type strain sequencing project: providing services to taxonomists for standard genome sequencing and annotation.</title>
        <authorList>
            <consortium name="The Broad Institute Genomics Platform"/>
            <consortium name="The Broad Institute Genome Sequencing Center for Infectious Disease"/>
            <person name="Wu L."/>
            <person name="Ma J."/>
        </authorList>
    </citation>
    <scope>NUCLEOTIDE SEQUENCE [LARGE SCALE GENOMIC DNA]</scope>
    <source>
        <strain evidence="8">CCUG 59129</strain>
    </source>
</reference>
<dbReference type="EMBL" id="JBHTJZ010000024">
    <property type="protein sequence ID" value="MFD0960942.1"/>
    <property type="molecule type" value="Genomic_DNA"/>
</dbReference>
<dbReference type="Gene3D" id="3.20.110.10">
    <property type="entry name" value="Glycoside hydrolase 38, N terminal domain"/>
    <property type="match status" value="1"/>
</dbReference>
<dbReference type="InterPro" id="IPR011682">
    <property type="entry name" value="Glyco_hydro_38_C"/>
</dbReference>
<dbReference type="InterPro" id="IPR027291">
    <property type="entry name" value="Glyco_hydro_38_N_sf"/>
</dbReference>
<evidence type="ECO:0000256" key="4">
    <source>
        <dbReference type="ARBA" id="ARBA00023295"/>
    </source>
</evidence>
<keyword evidence="2" id="KW-0479">Metal-binding</keyword>
<dbReference type="RefSeq" id="WP_377565926.1">
    <property type="nucleotide sequence ID" value="NZ_JBHTJZ010000024.1"/>
</dbReference>
<evidence type="ECO:0000256" key="1">
    <source>
        <dbReference type="ARBA" id="ARBA00009792"/>
    </source>
</evidence>
<dbReference type="InterPro" id="IPR015341">
    <property type="entry name" value="Glyco_hydro_38_cen"/>
</dbReference>
<dbReference type="Gene3D" id="1.20.1270.50">
    <property type="entry name" value="Glycoside hydrolase family 38, central domain"/>
    <property type="match status" value="1"/>
</dbReference>
<proteinExistence type="inferred from homology"/>
<feature type="domain" description="Glycoside hydrolase family 38 central" evidence="6">
    <location>
        <begin position="274"/>
        <end position="351"/>
    </location>
</feature>
<dbReference type="PANTHER" id="PTHR46017">
    <property type="entry name" value="ALPHA-MANNOSIDASE 2C1"/>
    <property type="match status" value="1"/>
</dbReference>
<dbReference type="InterPro" id="IPR028995">
    <property type="entry name" value="Glyco_hydro_57/38_cen_sf"/>
</dbReference>
<dbReference type="Proteomes" id="UP001596989">
    <property type="component" value="Unassembled WGS sequence"/>
</dbReference>
<dbReference type="InterPro" id="IPR037094">
    <property type="entry name" value="Glyco_hydro_38_cen_sf"/>
</dbReference>
<dbReference type="InterPro" id="IPR000602">
    <property type="entry name" value="Glyco_hydro_38_N"/>
</dbReference>
<dbReference type="PANTHER" id="PTHR46017:SF1">
    <property type="entry name" value="ALPHA-MANNOSIDASE 2C1"/>
    <property type="match status" value="1"/>
</dbReference>
<dbReference type="Gene3D" id="2.60.40.1180">
    <property type="entry name" value="Golgi alpha-mannosidase II"/>
    <property type="match status" value="1"/>
</dbReference>
<name>A0ABW3HTS3_9BACL</name>
<dbReference type="Pfam" id="PF07748">
    <property type="entry name" value="Glyco_hydro_38C"/>
    <property type="match status" value="1"/>
</dbReference>
<dbReference type="Pfam" id="PF09261">
    <property type="entry name" value="Alpha-mann_mid"/>
    <property type="match status" value="1"/>
</dbReference>
<dbReference type="Pfam" id="PF01074">
    <property type="entry name" value="Glyco_hydro_38N"/>
    <property type="match status" value="1"/>
</dbReference>
<dbReference type="CDD" id="cd10789">
    <property type="entry name" value="GH38N_AMII_ER_cytosolic"/>
    <property type="match status" value="1"/>
</dbReference>
<dbReference type="SMART" id="SM00872">
    <property type="entry name" value="Alpha-mann_mid"/>
    <property type="match status" value="1"/>
</dbReference>
<evidence type="ECO:0000259" key="6">
    <source>
        <dbReference type="SMART" id="SM00872"/>
    </source>
</evidence>